<comment type="caution">
    <text evidence="2">The sequence shown here is derived from an EMBL/GenBank/DDBJ whole genome shotgun (WGS) entry which is preliminary data.</text>
</comment>
<organism evidence="2 3">
    <name type="scientific">Thalassococcus lentus</name>
    <dbReference type="NCBI Taxonomy" id="1210524"/>
    <lineage>
        <taxon>Bacteria</taxon>
        <taxon>Pseudomonadati</taxon>
        <taxon>Pseudomonadota</taxon>
        <taxon>Alphaproteobacteria</taxon>
        <taxon>Rhodobacterales</taxon>
        <taxon>Roseobacteraceae</taxon>
        <taxon>Thalassococcus</taxon>
    </lineage>
</organism>
<name>A0ABT4XV66_9RHOB</name>
<evidence type="ECO:0000313" key="3">
    <source>
        <dbReference type="Proteomes" id="UP001210720"/>
    </source>
</evidence>
<sequence>MSFFGKLKNRLFKSSSKLDEGLDAIVQDGGTEEPEAEAAEQPDAPEQALTQSPEVDPLP</sequence>
<feature type="non-terminal residue" evidence="2">
    <location>
        <position position="59"/>
    </location>
</feature>
<protein>
    <submittedName>
        <fullName evidence="2">Signal recognition particle-docking protein FtsY</fullName>
    </submittedName>
</protein>
<accession>A0ABT4XV66</accession>
<evidence type="ECO:0000313" key="2">
    <source>
        <dbReference type="EMBL" id="MDA7425857.1"/>
    </source>
</evidence>
<keyword evidence="3" id="KW-1185">Reference proteome</keyword>
<reference evidence="2 3" key="1">
    <citation type="submission" date="2023-01" db="EMBL/GenBank/DDBJ databases">
        <title>Thalassococcus onchidii sp. nov., isolated from a marine invertebrate from the South China Sea.</title>
        <authorList>
            <person name="Xu S."/>
            <person name="Liu Z."/>
            <person name="Xu Y."/>
        </authorList>
    </citation>
    <scope>NUCLEOTIDE SEQUENCE [LARGE SCALE GENOMIC DNA]</scope>
    <source>
        <strain evidence="2 3">KCTC 32084</strain>
    </source>
</reference>
<dbReference type="Proteomes" id="UP001210720">
    <property type="component" value="Unassembled WGS sequence"/>
</dbReference>
<feature type="compositionally biased region" description="Acidic residues" evidence="1">
    <location>
        <begin position="30"/>
        <end position="40"/>
    </location>
</feature>
<proteinExistence type="predicted"/>
<dbReference type="EMBL" id="JAQIOY010000005">
    <property type="protein sequence ID" value="MDA7425857.1"/>
    <property type="molecule type" value="Genomic_DNA"/>
</dbReference>
<feature type="region of interest" description="Disordered" evidence="1">
    <location>
        <begin position="18"/>
        <end position="59"/>
    </location>
</feature>
<evidence type="ECO:0000256" key="1">
    <source>
        <dbReference type="SAM" id="MobiDB-lite"/>
    </source>
</evidence>
<gene>
    <name evidence="2" type="ORF">PFY00_14080</name>
</gene>